<dbReference type="GO" id="GO:0009279">
    <property type="term" value="C:cell outer membrane"/>
    <property type="evidence" value="ECO:0007669"/>
    <property type="project" value="UniProtKB-SubCell"/>
</dbReference>
<gene>
    <name evidence="10" type="ORF">SAMN05192581_10316</name>
</gene>
<evidence type="ECO:0000256" key="4">
    <source>
        <dbReference type="ARBA" id="ARBA00022692"/>
    </source>
</evidence>
<dbReference type="Gene3D" id="2.40.170.20">
    <property type="entry name" value="TonB-dependent receptor, beta-barrel domain"/>
    <property type="match status" value="1"/>
</dbReference>
<keyword evidence="6 7" id="KW-0998">Cell outer membrane</keyword>
<comment type="similarity">
    <text evidence="7">Belongs to the TonB-dependent receptor family.</text>
</comment>
<evidence type="ECO:0000256" key="3">
    <source>
        <dbReference type="ARBA" id="ARBA00022452"/>
    </source>
</evidence>
<dbReference type="SUPFAM" id="SSF56935">
    <property type="entry name" value="Porins"/>
    <property type="match status" value="1"/>
</dbReference>
<accession>A0A1G6G7H3</accession>
<keyword evidence="5 7" id="KW-0472">Membrane</keyword>
<evidence type="ECO:0000259" key="9">
    <source>
        <dbReference type="Pfam" id="PF07715"/>
    </source>
</evidence>
<name>A0A1G6G7H3_BACOV</name>
<evidence type="ECO:0000256" key="2">
    <source>
        <dbReference type="ARBA" id="ARBA00022448"/>
    </source>
</evidence>
<evidence type="ECO:0000313" key="10">
    <source>
        <dbReference type="EMBL" id="SDB77948.1"/>
    </source>
</evidence>
<dbReference type="InterPro" id="IPR036942">
    <property type="entry name" value="Beta-barrel_TonB_sf"/>
</dbReference>
<dbReference type="InterPro" id="IPR023997">
    <property type="entry name" value="TonB-dep_OMP_SusC/RagA_CS"/>
</dbReference>
<organism evidence="10 11">
    <name type="scientific">Bacteroides ovatus</name>
    <dbReference type="NCBI Taxonomy" id="28116"/>
    <lineage>
        <taxon>Bacteria</taxon>
        <taxon>Pseudomonadati</taxon>
        <taxon>Bacteroidota</taxon>
        <taxon>Bacteroidia</taxon>
        <taxon>Bacteroidales</taxon>
        <taxon>Bacteroidaceae</taxon>
        <taxon>Bacteroides</taxon>
    </lineage>
</organism>
<keyword evidence="4 7" id="KW-0812">Transmembrane</keyword>
<dbReference type="InterPro" id="IPR008969">
    <property type="entry name" value="CarboxyPept-like_regulatory"/>
</dbReference>
<dbReference type="RefSeq" id="WP_074558879.1">
    <property type="nucleotide sequence ID" value="NZ_FMYE01000031.1"/>
</dbReference>
<sequence>MKNYFLFLFFLVISVSGYAQGKRITGKVTDAADGMPIIGATVVAVDPDGKTNAKSVGTITDINGMFTLHVPNGCQELKFSYVGMETKTAKITGLTHINVSLASTAKALDEVVVTALGVTREAKSLNYSRQSVNAEALAENSSGNLISSLSGKVAGVTITPPGTSNGSARIVIRGTSSLTENSQPVFVIDGMIIENEPGDTSVTVDGGTGSTDLGNPVADINPDDIESIEILKGPNAAALYGSRAAQGVVLVTTKRSSTFEKTKVSYSGNFQFEKVNQFLDYQNGWGTGENSYLLDHKLTLQPNGNRLQTDLPNFSGYNSSAGAKLRSWGAPLWDQVIYGHDGVLTTHSSHPDNVKDFYETAHRYTHTLAVEGGSKKNNYRVSYTRSKGNSVVHGINESFKDIFNLRLMNTITKWMTLDSKMTYSHEKVDNRQYMNGSDKNPIYAFVTLPRSLSIDVLKHYKDENGNEMIPIGERGYNPYWNIYENTNSDTRDRVSGSMNLEVKLLPGLKAVGKAGLDAYWWKGMEFFNLGARSDVDGGMKNWINNSTSTNFEALLMYNKTFHKISVNAIAGISRYERNSEKRTESVNSILVPDFKNISNSNEYPSATQLQSKKIIRSAYGSVSLGYNSYVYLDVTARNDWSSTLPLDNCSYFYPSFGATFIFTDAFKIKSPILSFGKIRASFAYAGSDTDPYRINQTYKLGSIYNGSPLQTISTTLNNDQLLPERNRSLELGADLRFFHNRLGVDVTYYRSDAYDLITKVALPVPSGYSFKFLNTGHVRNQGWEVVLSATPVKTKLFEWNANINWARNRSEVIKVVDGNPNVQLLKSSNVSIMLEEGMPYGVIRGRAWKRDDQGRKLVDSSGKILVTDNTQYLGCAEPKWTGSFGSNFRIQNFTVSFLFDARIGGTLYSGTWNRATTAGVVAESAEGREGYYLSNVIYGESSAKATSGYQYPDAYFEDGTPCLLFVKPNNRYASFDERSVFDASYIKFRELSVAYSLPKSILKKLPISGLRLAVVGRNLAILHQNTPKGIDPEASSSSGNAQGIEYGGMPPVSSVGFDIKLTF</sequence>
<dbReference type="Proteomes" id="UP000183670">
    <property type="component" value="Unassembled WGS sequence"/>
</dbReference>
<dbReference type="InterPro" id="IPR023996">
    <property type="entry name" value="TonB-dep_OMP_SusC/RagA"/>
</dbReference>
<comment type="subcellular location">
    <subcellularLocation>
        <location evidence="1 7">Cell outer membrane</location>
        <topology evidence="1 7">Multi-pass membrane protein</topology>
    </subcellularLocation>
</comment>
<evidence type="ECO:0000256" key="6">
    <source>
        <dbReference type="ARBA" id="ARBA00023237"/>
    </source>
</evidence>
<dbReference type="InterPro" id="IPR037066">
    <property type="entry name" value="Plug_dom_sf"/>
</dbReference>
<dbReference type="PROSITE" id="PS52016">
    <property type="entry name" value="TONB_DEPENDENT_REC_3"/>
    <property type="match status" value="1"/>
</dbReference>
<dbReference type="Pfam" id="PF07715">
    <property type="entry name" value="Plug"/>
    <property type="match status" value="1"/>
</dbReference>
<keyword evidence="2 7" id="KW-0813">Transport</keyword>
<protein>
    <submittedName>
        <fullName evidence="10">TonB-linked outer membrane protein, SusC/RagA family</fullName>
    </submittedName>
</protein>
<evidence type="ECO:0000256" key="8">
    <source>
        <dbReference type="SAM" id="SignalP"/>
    </source>
</evidence>
<dbReference type="Gene3D" id="2.60.40.1120">
    <property type="entry name" value="Carboxypeptidase-like, regulatory domain"/>
    <property type="match status" value="1"/>
</dbReference>
<dbReference type="NCBIfam" id="TIGR04057">
    <property type="entry name" value="SusC_RagA_signa"/>
    <property type="match status" value="1"/>
</dbReference>
<feature type="domain" description="TonB-dependent receptor plug" evidence="9">
    <location>
        <begin position="123"/>
        <end position="248"/>
    </location>
</feature>
<dbReference type="InterPro" id="IPR039426">
    <property type="entry name" value="TonB-dep_rcpt-like"/>
</dbReference>
<dbReference type="SUPFAM" id="SSF49464">
    <property type="entry name" value="Carboxypeptidase regulatory domain-like"/>
    <property type="match status" value="1"/>
</dbReference>
<keyword evidence="8" id="KW-0732">Signal</keyword>
<feature type="chain" id="PRO_5010306966" evidence="8">
    <location>
        <begin position="22"/>
        <end position="1063"/>
    </location>
</feature>
<evidence type="ECO:0000313" key="11">
    <source>
        <dbReference type="Proteomes" id="UP000183670"/>
    </source>
</evidence>
<evidence type="ECO:0000256" key="1">
    <source>
        <dbReference type="ARBA" id="ARBA00004571"/>
    </source>
</evidence>
<dbReference type="EMBL" id="FMYE01000031">
    <property type="protein sequence ID" value="SDB77948.1"/>
    <property type="molecule type" value="Genomic_DNA"/>
</dbReference>
<feature type="signal peptide" evidence="8">
    <location>
        <begin position="1"/>
        <end position="21"/>
    </location>
</feature>
<evidence type="ECO:0000256" key="5">
    <source>
        <dbReference type="ARBA" id="ARBA00023136"/>
    </source>
</evidence>
<dbReference type="InterPro" id="IPR012910">
    <property type="entry name" value="Plug_dom"/>
</dbReference>
<reference evidence="10 11" key="1">
    <citation type="submission" date="2016-10" db="EMBL/GenBank/DDBJ databases">
        <authorList>
            <person name="de Groot N.N."/>
        </authorList>
    </citation>
    <scope>NUCLEOTIDE SEQUENCE [LARGE SCALE GENOMIC DNA]</scope>
    <source>
        <strain evidence="10 11">NLAE-zl-C500</strain>
    </source>
</reference>
<evidence type="ECO:0000256" key="7">
    <source>
        <dbReference type="PROSITE-ProRule" id="PRU01360"/>
    </source>
</evidence>
<dbReference type="Pfam" id="PF13715">
    <property type="entry name" value="CarbopepD_reg_2"/>
    <property type="match status" value="1"/>
</dbReference>
<proteinExistence type="inferred from homology"/>
<keyword evidence="3 7" id="KW-1134">Transmembrane beta strand</keyword>
<dbReference type="AlphaFoldDB" id="A0A1G6G7H3"/>
<dbReference type="Gene3D" id="2.170.130.10">
    <property type="entry name" value="TonB-dependent receptor, plug domain"/>
    <property type="match status" value="1"/>
</dbReference>
<dbReference type="NCBIfam" id="TIGR04056">
    <property type="entry name" value="OMP_RagA_SusC"/>
    <property type="match status" value="1"/>
</dbReference>